<proteinExistence type="predicted"/>
<dbReference type="RefSeq" id="WP_257914119.1">
    <property type="nucleotide sequence ID" value="NZ_JANPWE010000012.1"/>
</dbReference>
<reference evidence="1 2" key="1">
    <citation type="submission" date="2022-08" db="EMBL/GenBank/DDBJ databases">
        <title>Proteogenomics of the novel Dehalobacterium formicoaceticum strain EZ94 highlights a key role of methyltransferases during anaerobic dichloromethane degradation.</title>
        <authorList>
            <person name="Wasmund K."/>
        </authorList>
    </citation>
    <scope>NUCLEOTIDE SEQUENCE [LARGE SCALE GENOMIC DNA]</scope>
    <source>
        <strain evidence="1 2">EZ94</strain>
    </source>
</reference>
<keyword evidence="2" id="KW-1185">Reference proteome</keyword>
<name>A0ABT1Y7J6_9FIRM</name>
<organism evidence="1 2">
    <name type="scientific">Dehalobacterium formicoaceticum</name>
    <dbReference type="NCBI Taxonomy" id="51515"/>
    <lineage>
        <taxon>Bacteria</taxon>
        <taxon>Bacillati</taxon>
        <taxon>Bacillota</taxon>
        <taxon>Clostridia</taxon>
        <taxon>Eubacteriales</taxon>
        <taxon>Peptococcaceae</taxon>
        <taxon>Dehalobacterium</taxon>
    </lineage>
</organism>
<dbReference type="PROSITE" id="PS51257">
    <property type="entry name" value="PROKAR_LIPOPROTEIN"/>
    <property type="match status" value="1"/>
</dbReference>
<dbReference type="EMBL" id="JANPWE010000012">
    <property type="protein sequence ID" value="MCR6546852.1"/>
    <property type="molecule type" value="Genomic_DNA"/>
</dbReference>
<accession>A0ABT1Y7J6</accession>
<comment type="caution">
    <text evidence="1">The sequence shown here is derived from an EMBL/GenBank/DDBJ whole genome shotgun (WGS) entry which is preliminary data.</text>
</comment>
<dbReference type="Proteomes" id="UP001524944">
    <property type="component" value="Unassembled WGS sequence"/>
</dbReference>
<evidence type="ECO:0000313" key="1">
    <source>
        <dbReference type="EMBL" id="MCR6546852.1"/>
    </source>
</evidence>
<sequence length="296" mass="34171">MIKMHPESKCVRMSVLLLIMTVFVGITVFLSSCSKTADKSVLYVNETYGFSLEFSNQFSENVDIKEDSQSVYFMDKEIKNRSSELFAGILGIIEVYDKKNSSRADLQEREDTYNLQYLGENERYYFGWAHATDVQAPEDASEEEKNRFSKMEQEFDQIIKTFQFIEESEESEVLALVEGFGHQMQKVSLLARENTLRQTMEENYGDYVSTALIEKWSKDPQYAPGRLTSSPWPDRIEVQYTERMGEELYKVEGIIIEITSQEKEQSGTAARRPITLIVKNTSSGWQIDEVTLGKYL</sequence>
<evidence type="ECO:0008006" key="3">
    <source>
        <dbReference type="Google" id="ProtNLM"/>
    </source>
</evidence>
<protein>
    <recommendedName>
        <fullName evidence="3">Lipoprotein</fullName>
    </recommendedName>
</protein>
<evidence type="ECO:0000313" key="2">
    <source>
        <dbReference type="Proteomes" id="UP001524944"/>
    </source>
</evidence>
<gene>
    <name evidence="1" type="ORF">NVS47_15250</name>
</gene>